<proteinExistence type="predicted"/>
<organism evidence="1 2">
    <name type="scientific">Trichogramma kaykai</name>
    <dbReference type="NCBI Taxonomy" id="54128"/>
    <lineage>
        <taxon>Eukaryota</taxon>
        <taxon>Metazoa</taxon>
        <taxon>Ecdysozoa</taxon>
        <taxon>Arthropoda</taxon>
        <taxon>Hexapoda</taxon>
        <taxon>Insecta</taxon>
        <taxon>Pterygota</taxon>
        <taxon>Neoptera</taxon>
        <taxon>Endopterygota</taxon>
        <taxon>Hymenoptera</taxon>
        <taxon>Apocrita</taxon>
        <taxon>Proctotrupomorpha</taxon>
        <taxon>Chalcidoidea</taxon>
        <taxon>Trichogrammatidae</taxon>
        <taxon>Trichogramma</taxon>
    </lineage>
</organism>
<sequence>MCAARAREIAPSSNENAIFSFVRTLDSAVATAAAAAAVAVKRENTKKKKKVGKNRCSRPNHFAVKREYNVRCSSVFLRIVHLFKSRLEKIFSYSRCAHPYTYTVYVFGEHPQNGNSHGRRSRIYILVFGQSDGLKKLPRPLVPAAIALTRDTYYTTLHCCSTRQLLVVHID</sequence>
<dbReference type="Proteomes" id="UP001627154">
    <property type="component" value="Unassembled WGS sequence"/>
</dbReference>
<evidence type="ECO:0000313" key="1">
    <source>
        <dbReference type="EMBL" id="KAL3400650.1"/>
    </source>
</evidence>
<protein>
    <submittedName>
        <fullName evidence="1">Uncharacterized protein</fullName>
    </submittedName>
</protein>
<evidence type="ECO:0000313" key="2">
    <source>
        <dbReference type="Proteomes" id="UP001627154"/>
    </source>
</evidence>
<gene>
    <name evidence="1" type="ORF">TKK_006474</name>
</gene>
<keyword evidence="2" id="KW-1185">Reference proteome</keyword>
<dbReference type="AlphaFoldDB" id="A0ABD2X6A9"/>
<reference evidence="1 2" key="1">
    <citation type="journal article" date="2024" name="bioRxiv">
        <title>A reference genome for Trichogramma kaykai: A tiny desert-dwelling parasitoid wasp with competing sex-ratio distorters.</title>
        <authorList>
            <person name="Culotta J."/>
            <person name="Lindsey A.R."/>
        </authorList>
    </citation>
    <scope>NUCLEOTIDE SEQUENCE [LARGE SCALE GENOMIC DNA]</scope>
    <source>
        <strain evidence="1 2">KSX58</strain>
    </source>
</reference>
<dbReference type="EMBL" id="JBJJXI010000051">
    <property type="protein sequence ID" value="KAL3400650.1"/>
    <property type="molecule type" value="Genomic_DNA"/>
</dbReference>
<comment type="caution">
    <text evidence="1">The sequence shown here is derived from an EMBL/GenBank/DDBJ whole genome shotgun (WGS) entry which is preliminary data.</text>
</comment>
<accession>A0ABD2X6A9</accession>
<name>A0ABD2X6A9_9HYME</name>